<feature type="domain" description="Muconolactone isomerase" evidence="1">
    <location>
        <begin position="8"/>
        <end position="95"/>
    </location>
</feature>
<dbReference type="RefSeq" id="WP_183832873.1">
    <property type="nucleotide sequence ID" value="NZ_JACHEU010000007.1"/>
</dbReference>
<organism evidence="2 3">
    <name type="scientific">Aquamicrobium lusatiense</name>
    <dbReference type="NCBI Taxonomy" id="89772"/>
    <lineage>
        <taxon>Bacteria</taxon>
        <taxon>Pseudomonadati</taxon>
        <taxon>Pseudomonadota</taxon>
        <taxon>Alphaproteobacteria</taxon>
        <taxon>Hyphomicrobiales</taxon>
        <taxon>Phyllobacteriaceae</taxon>
        <taxon>Aquamicrobium</taxon>
    </lineage>
</organism>
<evidence type="ECO:0000313" key="3">
    <source>
        <dbReference type="Proteomes" id="UP000533306"/>
    </source>
</evidence>
<comment type="caution">
    <text evidence="2">The sequence shown here is derived from an EMBL/GenBank/DDBJ whole genome shotgun (WGS) entry which is preliminary data.</text>
</comment>
<dbReference type="EC" id="5.3.3.4" evidence="2"/>
<dbReference type="SUPFAM" id="SSF54909">
    <property type="entry name" value="Dimeric alpha+beta barrel"/>
    <property type="match status" value="1"/>
</dbReference>
<dbReference type="Proteomes" id="UP000533306">
    <property type="component" value="Unassembled WGS sequence"/>
</dbReference>
<dbReference type="InterPro" id="IPR026029">
    <property type="entry name" value="MLI_dom"/>
</dbReference>
<dbReference type="Pfam" id="PF02426">
    <property type="entry name" value="MIase"/>
    <property type="match status" value="1"/>
</dbReference>
<accession>A0A7W9S5P7</accession>
<proteinExistence type="predicted"/>
<sequence length="102" mass="11792">MAKEKLVEFLINISFIGPVGWSEEDVAALVTRERAHAAELAREGYLVRMWRVPGRRENWGLWRARDATHMHEIISGLPFWPYMQLTIHPMASHPVDPLRFGA</sequence>
<evidence type="ECO:0000259" key="1">
    <source>
        <dbReference type="Pfam" id="PF02426"/>
    </source>
</evidence>
<reference evidence="2 3" key="1">
    <citation type="submission" date="2020-08" db="EMBL/GenBank/DDBJ databases">
        <title>Genomic Encyclopedia of Type Strains, Phase IV (KMG-IV): sequencing the most valuable type-strain genomes for metagenomic binning, comparative biology and taxonomic classification.</title>
        <authorList>
            <person name="Goeker M."/>
        </authorList>
    </citation>
    <scope>NUCLEOTIDE SEQUENCE [LARGE SCALE GENOMIC DNA]</scope>
    <source>
        <strain evidence="2 3">DSM 11099</strain>
    </source>
</reference>
<evidence type="ECO:0000313" key="2">
    <source>
        <dbReference type="EMBL" id="MBB6014587.1"/>
    </source>
</evidence>
<keyword evidence="3" id="KW-1185">Reference proteome</keyword>
<dbReference type="GO" id="GO:0016159">
    <property type="term" value="F:muconolactone delta-isomerase activity"/>
    <property type="evidence" value="ECO:0007669"/>
    <property type="project" value="UniProtKB-EC"/>
</dbReference>
<dbReference type="InterPro" id="IPR011008">
    <property type="entry name" value="Dimeric_a/b-barrel"/>
</dbReference>
<gene>
    <name evidence="2" type="ORF">HNR59_003983</name>
</gene>
<keyword evidence="2" id="KW-0413">Isomerase</keyword>
<name>A0A7W9S5P7_9HYPH</name>
<protein>
    <submittedName>
        <fullName evidence="2">Muconolactone D-isomerase</fullName>
        <ecNumber evidence="2">5.3.3.4</ecNumber>
    </submittedName>
</protein>
<dbReference type="AlphaFoldDB" id="A0A7W9S5P7"/>
<dbReference type="Gene3D" id="3.30.70.1060">
    <property type="entry name" value="Dimeric alpha+beta barrel"/>
    <property type="match status" value="1"/>
</dbReference>
<dbReference type="EMBL" id="JACHEU010000007">
    <property type="protein sequence ID" value="MBB6014587.1"/>
    <property type="molecule type" value="Genomic_DNA"/>
</dbReference>